<dbReference type="InterPro" id="IPR008274">
    <property type="entry name" value="AldOxase/xan_DH_MoCoBD1"/>
</dbReference>
<organism evidence="10 11">
    <name type="scientific">Heterorhabditis bacteriophora</name>
    <name type="common">Entomopathogenic nematode worm</name>
    <dbReference type="NCBI Taxonomy" id="37862"/>
    <lineage>
        <taxon>Eukaryota</taxon>
        <taxon>Metazoa</taxon>
        <taxon>Ecdysozoa</taxon>
        <taxon>Nematoda</taxon>
        <taxon>Chromadorea</taxon>
        <taxon>Rhabditida</taxon>
        <taxon>Rhabditina</taxon>
        <taxon>Rhabditomorpha</taxon>
        <taxon>Strongyloidea</taxon>
        <taxon>Heterorhabditidae</taxon>
        <taxon>Heterorhabditis</taxon>
    </lineage>
</organism>
<feature type="binding site" evidence="4">
    <location>
        <position position="577"/>
    </location>
    <ligand>
        <name>Mo-molybdopterin</name>
        <dbReference type="ChEBI" id="CHEBI:71302"/>
    </ligand>
    <ligandPart>
        <name>Mo</name>
        <dbReference type="ChEBI" id="CHEBI:28685"/>
    </ligandPart>
</feature>
<feature type="transmembrane region" description="Helical" evidence="5">
    <location>
        <begin position="912"/>
        <end position="933"/>
    </location>
</feature>
<dbReference type="Pfam" id="PF02738">
    <property type="entry name" value="MoCoBD_1"/>
    <property type="match status" value="1"/>
</dbReference>
<keyword evidence="4" id="KW-0500">Molybdenum</keyword>
<dbReference type="WBParaSite" id="Hba_10180">
    <property type="protein sequence ID" value="Hba_10180"/>
    <property type="gene ID" value="Hba_10180"/>
</dbReference>
<dbReference type="PIRSF" id="PIRSF000127">
    <property type="entry name" value="Xanthine_DH"/>
    <property type="match status" value="1"/>
</dbReference>
<dbReference type="SUPFAM" id="SSF56003">
    <property type="entry name" value="Molybdenum cofactor-binding domain"/>
    <property type="match status" value="1"/>
</dbReference>
<protein>
    <submittedName>
        <fullName evidence="11">2Fe-2S ferredoxin-type domain-containing protein</fullName>
    </submittedName>
</protein>
<dbReference type="SUPFAM" id="SSF47741">
    <property type="entry name" value="CO dehydrogenase ISP C-domain like"/>
    <property type="match status" value="1"/>
</dbReference>
<evidence type="ECO:0000259" key="8">
    <source>
        <dbReference type="Pfam" id="PF02738"/>
    </source>
</evidence>
<evidence type="ECO:0000313" key="10">
    <source>
        <dbReference type="Proteomes" id="UP000095283"/>
    </source>
</evidence>
<dbReference type="InterPro" id="IPR037165">
    <property type="entry name" value="AldOxase/xan_DH_Mopterin-bd_sf"/>
</dbReference>
<dbReference type="InterPro" id="IPR016208">
    <property type="entry name" value="Ald_Oxase/xanthine_DH-like"/>
</dbReference>
<dbReference type="GO" id="GO:0050660">
    <property type="term" value="F:flavin adenine dinucleotide binding"/>
    <property type="evidence" value="ECO:0007669"/>
    <property type="project" value="InterPro"/>
</dbReference>
<sequence length="961" mass="107905">MERQKEMESEENERKEHMITMRNYIFFNVNGKDIQEANIDPEMPLASFLRNRLRLTGTKLSCEEGSCGSCTVVVGKWNHKEIKQGNLCRCTGYRPILEALYSFTKGECCRGVNSNCCPCENAKLSDEANKLITFDSFPHYDESQEIIFPPSLITRELISPLHLHGPRVTVFCPTNFEEAQPFLRDTENVKIVSSSMITRLASNQSPSISETWLSIHFLSSLSDVLSTESTIIIGYSSKQVMNLASWSGALCSASSSSDLCSLSLALNWKIIMRREDGTQFTVSTEQLFAVAKTLLESRNIIIGLEIPKTLTGHIFSFKQGHRLGADSTVVNSVCMIEGQGRVTSCRLVVGIEQRPILLKAVAAAIIGHIRENIKEYFLLSADDSIRSLLKMPVEDQSPHSFPTGALLGKQFSLVTSKLKVHLYLFLVRYFNVCDIFRRHSCQFCSFNTSTFLYKYSISTSQFKYLNIDRIIHSSTQGASTVQLQVAAVLGIPAHKIIVRVSSMILNRVLFLHFALFLHFRMVAAHIRVYLDGGWSIDNSECVTMLSTSVSDAIYHIPVIRAIGYALKTNKNSNTAFRGYGQPQAFYAMECIVHHIAHTVGKSPEQAGVDIIGKYLVLLNKYIIVRKSKIVKRGIAMSTTRFGLTNPGPFEQAAALVQIFLDGTVTVSIGGIEMGQGLNMKCLQIASRALGVRITKLYFSISCSYTLFSTAPRKISCFRISITIIINNHLFHTYLFLFYCFYFSYMLIERQKHFIGQNCPTYYTTGAACVEAEIDCLTGEHKLLGVDIVMDVGESLNPAIDIGQIEGGFMQGYGYLTCEEVEYDEVGNLLTNSAYKYKIPTAQMVPERFRVKLLRDAPNFAEQVYSSKGIGEPPLLLGVTAFSSIRAAIMAFRSDKDKERFMPMNAPLSAKRILELCNFIFLLYIPTTVSYYVFAWKTVRRDYKLDMNSLMGESEQKSIIFE</sequence>
<dbReference type="InterPro" id="IPR002346">
    <property type="entry name" value="Mopterin_DH_FAD-bd"/>
</dbReference>
<dbReference type="InterPro" id="IPR001041">
    <property type="entry name" value="2Fe-2S_ferredoxin-type"/>
</dbReference>
<dbReference type="GO" id="GO:0051537">
    <property type="term" value="F:2 iron, 2 sulfur cluster binding"/>
    <property type="evidence" value="ECO:0007669"/>
    <property type="project" value="UniProtKB-KW"/>
</dbReference>
<feature type="transmembrane region" description="Helical" evidence="5">
    <location>
        <begin position="728"/>
        <end position="747"/>
    </location>
</feature>
<dbReference type="SUPFAM" id="SSF56176">
    <property type="entry name" value="FAD-binding/transporter-associated domain-like"/>
    <property type="match status" value="1"/>
</dbReference>
<dbReference type="InterPro" id="IPR012675">
    <property type="entry name" value="Beta-grasp_dom_sf"/>
</dbReference>
<dbReference type="Gene3D" id="3.30.465.10">
    <property type="match status" value="1"/>
</dbReference>
<evidence type="ECO:0000313" key="11">
    <source>
        <dbReference type="WBParaSite" id="Hba_10180"/>
    </source>
</evidence>
<dbReference type="Gene3D" id="3.30.365.10">
    <property type="entry name" value="Aldehyde oxidase/xanthine dehydrogenase, molybdopterin binding domain"/>
    <property type="match status" value="3"/>
</dbReference>
<feature type="domain" description="2Fe-2S ferredoxin-type" evidence="6">
    <location>
        <begin position="28"/>
        <end position="79"/>
    </location>
</feature>
<dbReference type="InterPro" id="IPR036318">
    <property type="entry name" value="FAD-bd_PCMH-like_sf"/>
</dbReference>
<dbReference type="Pfam" id="PF00941">
    <property type="entry name" value="FAD_binding_5"/>
    <property type="match status" value="1"/>
</dbReference>
<evidence type="ECO:0000256" key="3">
    <source>
        <dbReference type="PIRSR" id="PIRSR000127-1"/>
    </source>
</evidence>
<feature type="transmembrane region" description="Helical" evidence="5">
    <location>
        <begin position="874"/>
        <end position="892"/>
    </location>
</feature>
<dbReference type="PANTHER" id="PTHR11908">
    <property type="entry name" value="XANTHINE DEHYDROGENASE"/>
    <property type="match status" value="1"/>
</dbReference>
<dbReference type="CDD" id="cd00207">
    <property type="entry name" value="fer2"/>
    <property type="match status" value="1"/>
</dbReference>
<evidence type="ECO:0000256" key="4">
    <source>
        <dbReference type="PIRSR" id="PIRSR000127-3"/>
    </source>
</evidence>
<dbReference type="SUPFAM" id="SSF54292">
    <property type="entry name" value="2Fe-2S ferredoxin-like"/>
    <property type="match status" value="1"/>
</dbReference>
<keyword evidence="2" id="KW-0411">Iron-sulfur</keyword>
<dbReference type="GO" id="GO:0016491">
    <property type="term" value="F:oxidoreductase activity"/>
    <property type="evidence" value="ECO:0007669"/>
    <property type="project" value="InterPro"/>
</dbReference>
<dbReference type="InterPro" id="IPR046867">
    <property type="entry name" value="AldOxase/xan_DH_MoCoBD2"/>
</dbReference>
<keyword evidence="10" id="KW-1185">Reference proteome</keyword>
<dbReference type="AlphaFoldDB" id="A0A1I7WYH5"/>
<evidence type="ECO:0000256" key="2">
    <source>
        <dbReference type="ARBA" id="ARBA00023014"/>
    </source>
</evidence>
<keyword evidence="4" id="KW-0479">Metal-binding</keyword>
<feature type="domain" description="Aldehyde oxidase/xanthine dehydrogenase second molybdopterin binding" evidence="9">
    <location>
        <begin position="629"/>
        <end position="699"/>
    </location>
</feature>
<feature type="domain" description="Aldehyde oxidase/xanthine dehydrogenase second molybdopterin binding" evidence="9">
    <location>
        <begin position="755"/>
        <end position="845"/>
    </location>
</feature>
<dbReference type="Pfam" id="PF20256">
    <property type="entry name" value="MoCoBD_2"/>
    <property type="match status" value="2"/>
</dbReference>
<dbReference type="Gene3D" id="3.30.43.10">
    <property type="entry name" value="Uridine Diphospho-n-acetylenolpyruvylglucosamine Reductase, domain 2"/>
    <property type="match status" value="1"/>
</dbReference>
<dbReference type="Gene3D" id="3.10.20.30">
    <property type="match status" value="1"/>
</dbReference>
<dbReference type="InterPro" id="IPR036010">
    <property type="entry name" value="2Fe-2S_ferredoxin-like_sf"/>
</dbReference>
<evidence type="ECO:0000256" key="1">
    <source>
        <dbReference type="ARBA" id="ARBA00022714"/>
    </source>
</evidence>
<keyword evidence="5" id="KW-0472">Membrane</keyword>
<dbReference type="GO" id="GO:0005506">
    <property type="term" value="F:iron ion binding"/>
    <property type="evidence" value="ECO:0007669"/>
    <property type="project" value="InterPro"/>
</dbReference>
<dbReference type="InterPro" id="IPR036884">
    <property type="entry name" value="2Fe-2S-bd_dom_sf"/>
</dbReference>
<accession>A0A1I7WYH5</accession>
<feature type="domain" description="Molybdopterin dehydrogenase FAD-binding" evidence="7">
    <location>
        <begin position="237"/>
        <end position="308"/>
    </location>
</feature>
<evidence type="ECO:0000259" key="9">
    <source>
        <dbReference type="Pfam" id="PF20256"/>
    </source>
</evidence>
<keyword evidence="5" id="KW-0812">Transmembrane</keyword>
<proteinExistence type="predicted"/>
<dbReference type="PANTHER" id="PTHR11908:SF139">
    <property type="entry name" value="XANTHINE DEHYDROGENASE-RELATED"/>
    <property type="match status" value="1"/>
</dbReference>
<dbReference type="InterPro" id="IPR016167">
    <property type="entry name" value="FAD-bd_PCMH_sub1"/>
</dbReference>
<reference evidence="11" key="1">
    <citation type="submission" date="2016-11" db="UniProtKB">
        <authorList>
            <consortium name="WormBaseParasite"/>
        </authorList>
    </citation>
    <scope>IDENTIFICATION</scope>
</reference>
<comment type="cofactor">
    <cofactor evidence="4">
        <name>Mo-molybdopterin</name>
        <dbReference type="ChEBI" id="CHEBI:71302"/>
    </cofactor>
    <text evidence="4">Binds 1 Mo-molybdopterin (Mo-MPT) cofactor per subunit.</text>
</comment>
<feature type="domain" description="Aldehyde oxidase/xanthine dehydrogenase first molybdopterin binding" evidence="8">
    <location>
        <begin position="520"/>
        <end position="604"/>
    </location>
</feature>
<evidence type="ECO:0000259" key="6">
    <source>
        <dbReference type="Pfam" id="PF00111"/>
    </source>
</evidence>
<feature type="active site" description="Proton acceptor" evidence="3">
    <location>
        <position position="871"/>
    </location>
</feature>
<dbReference type="Proteomes" id="UP000095283">
    <property type="component" value="Unplaced"/>
</dbReference>
<dbReference type="PROSITE" id="PS00197">
    <property type="entry name" value="2FE2S_FER_1"/>
    <property type="match status" value="1"/>
</dbReference>
<dbReference type="InterPro" id="IPR006058">
    <property type="entry name" value="2Fe2S_fd_BS"/>
</dbReference>
<dbReference type="InterPro" id="IPR016169">
    <property type="entry name" value="FAD-bd_PCMH_sub2"/>
</dbReference>
<keyword evidence="5" id="KW-1133">Transmembrane helix</keyword>
<name>A0A1I7WYH5_HETBA</name>
<keyword evidence="1" id="KW-0001">2Fe-2S</keyword>
<evidence type="ECO:0000259" key="7">
    <source>
        <dbReference type="Pfam" id="PF00941"/>
    </source>
</evidence>
<dbReference type="Pfam" id="PF00111">
    <property type="entry name" value="Fer2"/>
    <property type="match status" value="1"/>
</dbReference>
<evidence type="ECO:0000256" key="5">
    <source>
        <dbReference type="SAM" id="Phobius"/>
    </source>
</evidence>
<keyword evidence="1" id="KW-0408">Iron</keyword>